<keyword evidence="3" id="KW-1185">Reference proteome</keyword>
<evidence type="ECO:0000313" key="2">
    <source>
        <dbReference type="EMBL" id="KFN41791.1"/>
    </source>
</evidence>
<dbReference type="AlphaFoldDB" id="A0A091AQZ5"/>
<organism evidence="2 3">
    <name type="scientific">Arenimonas malthae CC-JY-1</name>
    <dbReference type="NCBI Taxonomy" id="1384054"/>
    <lineage>
        <taxon>Bacteria</taxon>
        <taxon>Pseudomonadati</taxon>
        <taxon>Pseudomonadota</taxon>
        <taxon>Gammaproteobacteria</taxon>
        <taxon>Lysobacterales</taxon>
        <taxon>Lysobacteraceae</taxon>
        <taxon>Arenimonas</taxon>
    </lineage>
</organism>
<proteinExistence type="predicted"/>
<feature type="chain" id="PRO_5001870449" evidence="1">
    <location>
        <begin position="25"/>
        <end position="245"/>
    </location>
</feature>
<dbReference type="Pfam" id="PF09694">
    <property type="entry name" value="Gcw_chp"/>
    <property type="match status" value="1"/>
</dbReference>
<feature type="signal peptide" evidence="1">
    <location>
        <begin position="1"/>
        <end position="24"/>
    </location>
</feature>
<dbReference type="NCBIfam" id="TIGR02001">
    <property type="entry name" value="gcw_chp"/>
    <property type="match status" value="1"/>
</dbReference>
<protein>
    <submittedName>
        <fullName evidence="2">Uncharacterized protein</fullName>
    </submittedName>
</protein>
<dbReference type="InterPro" id="IPR010239">
    <property type="entry name" value="CHP02001"/>
</dbReference>
<accession>A0A091AQZ5</accession>
<name>A0A091AQZ5_9GAMM</name>
<dbReference type="eggNOG" id="ENOG502Z9NJ">
    <property type="taxonomic scope" value="Bacteria"/>
</dbReference>
<dbReference type="PATRIC" id="fig|1384054.3.peg.2657"/>
<dbReference type="OrthoDB" id="9793561at2"/>
<evidence type="ECO:0000313" key="3">
    <source>
        <dbReference type="Proteomes" id="UP000029392"/>
    </source>
</evidence>
<reference evidence="2 3" key="1">
    <citation type="submission" date="2013-09" db="EMBL/GenBank/DDBJ databases">
        <title>Genome sequencing of Arenimonas malthae.</title>
        <authorList>
            <person name="Chen F."/>
            <person name="Wang G."/>
        </authorList>
    </citation>
    <scope>NUCLEOTIDE SEQUENCE [LARGE SCALE GENOMIC DNA]</scope>
    <source>
        <strain evidence="2 3">CC-JY-1</strain>
    </source>
</reference>
<gene>
    <name evidence="2" type="ORF">N790_03030</name>
</gene>
<dbReference type="EMBL" id="AVCH01000213">
    <property type="protein sequence ID" value="KFN41791.1"/>
    <property type="molecule type" value="Genomic_DNA"/>
</dbReference>
<dbReference type="Proteomes" id="UP000029392">
    <property type="component" value="Unassembled WGS sequence"/>
</dbReference>
<dbReference type="RefSeq" id="WP_043805338.1">
    <property type="nucleotide sequence ID" value="NZ_AVCH01000213.1"/>
</dbReference>
<evidence type="ECO:0000256" key="1">
    <source>
        <dbReference type="SAM" id="SignalP"/>
    </source>
</evidence>
<keyword evidence="1" id="KW-0732">Signal</keyword>
<dbReference type="STRING" id="1384054.N790_03030"/>
<sequence>MPNKKTLSLALTAALFALPMVSLAQDGAEEAAAEEESSIYSWNAAIATDYMFRGVSQTDGEAALQLGADLNFDNGFYVGVWGSNVDFGAGSPDVEIDTYIGWNHDLTERLNLDLMVNRYNYIGEADDYGDSDYNEFIGALTLDETYTFTLGYTNDVYALGETGMYFGLGGSWELPHAIGLDVTAGRSTFDEATGYEDYSDFSISFNKDFGPVNAAIGYYGTDADGDVNFGDAADNRFMLTLSIGG</sequence>
<comment type="caution">
    <text evidence="2">The sequence shown here is derived from an EMBL/GenBank/DDBJ whole genome shotgun (WGS) entry which is preliminary data.</text>
</comment>